<evidence type="ECO:0000259" key="6">
    <source>
        <dbReference type="PROSITE" id="PS50106"/>
    </source>
</evidence>
<organism evidence="7 8">
    <name type="scientific">Namhaeicola litoreus</name>
    <dbReference type="NCBI Taxonomy" id="1052145"/>
    <lineage>
        <taxon>Bacteria</taxon>
        <taxon>Pseudomonadati</taxon>
        <taxon>Bacteroidota</taxon>
        <taxon>Flavobacteriia</taxon>
        <taxon>Flavobacteriales</taxon>
        <taxon>Flavobacteriaceae</taxon>
        <taxon>Namhaeicola</taxon>
    </lineage>
</organism>
<dbReference type="PROSITE" id="PS50106">
    <property type="entry name" value="PDZ"/>
    <property type="match status" value="1"/>
</dbReference>
<evidence type="ECO:0000313" key="8">
    <source>
        <dbReference type="Proteomes" id="UP001597201"/>
    </source>
</evidence>
<sequence>MLSKLKYIFLLVILGGLMLGFQVKNDEDPEKEKILLSLIRYALTKGHYEPIQMNDEFSEKVYDEFLNNLDPSKRLFLQQDIDEFSQYKYLIDDQIKNEDLTFFNLVYEKYNQRLGESKKYYKEILSQPFDFNKNKGEIFSTDYESKPYAANEAELIQTWRDQLKITTLTRLYDKIELDENRFEKDSSYTKSSIANLEIEAREGTLKSMDDFFDFMEELERTDWFSIYINSVTLGFDPHTSYFAPKDKKRFDISMAGKLEGIGARLRKKDDYTTVDELISGGPAWRGGELEVGDAILKVAQGDGEPIDIIGMRLDDAIEFIKGKKGTEVKLTVLKIDGSLKVISIVRDIVEIDETFAKSTIIKKGDKKYGLIELPKFYIDFNEKDYRNSTTDMELEIERLKKENVDGILLDLRNNGGGSLKTAIEIAGLFIKEGPVVQVKYRDEKPVVKSDTDKKVQYDGPLVVLVNELSASASEIFAAAMQDYNRAVILGSKQTFGKGTVQNLLPLNNYYKYEDDLGALKMTIQKFYRINGGSTQIEGVTSDIAMPDRYSYMEIGERDEKNPLEWDKVAPANYIPLNYYENFSTVINESKQRILENENFKLIDENAKWLKAGRDDDSVHLNFDDYKKEITTRENEAKLFDKLNDYKNDLEFYSPAYEIAAIENDSILGKKREIWHENLNKDIYVDEAINVLSSLKIRKENLLVKN</sequence>
<proteinExistence type="inferred from homology"/>
<dbReference type="SMART" id="SM00245">
    <property type="entry name" value="TSPc"/>
    <property type="match status" value="1"/>
</dbReference>
<dbReference type="InterPro" id="IPR036034">
    <property type="entry name" value="PDZ_sf"/>
</dbReference>
<dbReference type="Pfam" id="PF17804">
    <property type="entry name" value="TSP_NTD"/>
    <property type="match status" value="1"/>
</dbReference>
<comment type="caution">
    <text evidence="7">The sequence shown here is derived from an EMBL/GenBank/DDBJ whole genome shotgun (WGS) entry which is preliminary data.</text>
</comment>
<dbReference type="InterPro" id="IPR004447">
    <property type="entry name" value="Peptidase_S41A"/>
</dbReference>
<keyword evidence="8" id="KW-1185">Reference proteome</keyword>
<evidence type="ECO:0000256" key="2">
    <source>
        <dbReference type="ARBA" id="ARBA00022670"/>
    </source>
</evidence>
<feature type="domain" description="PDZ" evidence="6">
    <location>
        <begin position="251"/>
        <end position="321"/>
    </location>
</feature>
<dbReference type="EMBL" id="JBHTMY010000002">
    <property type="protein sequence ID" value="MFD1315054.1"/>
    <property type="molecule type" value="Genomic_DNA"/>
</dbReference>
<dbReference type="Pfam" id="PF00595">
    <property type="entry name" value="PDZ"/>
    <property type="match status" value="1"/>
</dbReference>
<dbReference type="Pfam" id="PF03572">
    <property type="entry name" value="Peptidase_S41"/>
    <property type="match status" value="1"/>
</dbReference>
<protein>
    <submittedName>
        <fullName evidence="7">Carboxy terminal-processing peptidase</fullName>
        <ecNumber evidence="7">3.4.21.102</ecNumber>
    </submittedName>
</protein>
<accession>A0ABW3Y0B6</accession>
<keyword evidence="2 5" id="KW-0645">Protease</keyword>
<dbReference type="InterPro" id="IPR029045">
    <property type="entry name" value="ClpP/crotonase-like_dom_sf"/>
</dbReference>
<dbReference type="Proteomes" id="UP001597201">
    <property type="component" value="Unassembled WGS sequence"/>
</dbReference>
<dbReference type="InterPro" id="IPR020992">
    <property type="entry name" value="Tail_Prtase_C"/>
</dbReference>
<gene>
    <name evidence="7" type="ORF">ACFQ39_05455</name>
</gene>
<dbReference type="GO" id="GO:0004252">
    <property type="term" value="F:serine-type endopeptidase activity"/>
    <property type="evidence" value="ECO:0007669"/>
    <property type="project" value="UniProtKB-EC"/>
</dbReference>
<dbReference type="RefSeq" id="WP_377176978.1">
    <property type="nucleotide sequence ID" value="NZ_JBHTMY010000002.1"/>
</dbReference>
<dbReference type="Gene3D" id="2.30.42.10">
    <property type="match status" value="1"/>
</dbReference>
<dbReference type="CDD" id="cd06782">
    <property type="entry name" value="cpPDZ_CPP-like"/>
    <property type="match status" value="1"/>
</dbReference>
<evidence type="ECO:0000256" key="3">
    <source>
        <dbReference type="ARBA" id="ARBA00022801"/>
    </source>
</evidence>
<name>A0ABW3Y0B6_9FLAO</name>
<dbReference type="SMART" id="SM00228">
    <property type="entry name" value="PDZ"/>
    <property type="match status" value="1"/>
</dbReference>
<evidence type="ECO:0000256" key="5">
    <source>
        <dbReference type="RuleBase" id="RU004404"/>
    </source>
</evidence>
<evidence type="ECO:0000256" key="4">
    <source>
        <dbReference type="ARBA" id="ARBA00022825"/>
    </source>
</evidence>
<dbReference type="InterPro" id="IPR005151">
    <property type="entry name" value="Tail-specific_protease"/>
</dbReference>
<dbReference type="InterPro" id="IPR040573">
    <property type="entry name" value="TSP_N"/>
</dbReference>
<dbReference type="Pfam" id="PF11818">
    <property type="entry name" value="DUF3340"/>
    <property type="match status" value="1"/>
</dbReference>
<dbReference type="CDD" id="cd07560">
    <property type="entry name" value="Peptidase_S41_CPP"/>
    <property type="match status" value="1"/>
</dbReference>
<dbReference type="PANTHER" id="PTHR32060">
    <property type="entry name" value="TAIL-SPECIFIC PROTEASE"/>
    <property type="match status" value="1"/>
</dbReference>
<dbReference type="Gene3D" id="3.90.226.10">
    <property type="entry name" value="2-enoyl-CoA Hydratase, Chain A, domain 1"/>
    <property type="match status" value="1"/>
</dbReference>
<keyword evidence="4 5" id="KW-0720">Serine protease</keyword>
<dbReference type="EC" id="3.4.21.102" evidence="7"/>
<dbReference type="SUPFAM" id="SSF50156">
    <property type="entry name" value="PDZ domain-like"/>
    <property type="match status" value="1"/>
</dbReference>
<dbReference type="SUPFAM" id="SSF52096">
    <property type="entry name" value="ClpP/crotonase"/>
    <property type="match status" value="1"/>
</dbReference>
<comment type="similarity">
    <text evidence="1 5">Belongs to the peptidase S41A family.</text>
</comment>
<evidence type="ECO:0000313" key="7">
    <source>
        <dbReference type="EMBL" id="MFD1315054.1"/>
    </source>
</evidence>
<dbReference type="NCBIfam" id="TIGR00225">
    <property type="entry name" value="prc"/>
    <property type="match status" value="1"/>
</dbReference>
<dbReference type="InterPro" id="IPR001478">
    <property type="entry name" value="PDZ"/>
</dbReference>
<evidence type="ECO:0000256" key="1">
    <source>
        <dbReference type="ARBA" id="ARBA00009179"/>
    </source>
</evidence>
<dbReference type="PANTHER" id="PTHR32060:SF22">
    <property type="entry name" value="CARBOXYL-TERMINAL-PROCESSING PEPTIDASE 3, CHLOROPLASTIC"/>
    <property type="match status" value="1"/>
</dbReference>
<reference evidence="8" key="1">
    <citation type="journal article" date="2019" name="Int. J. Syst. Evol. Microbiol.">
        <title>The Global Catalogue of Microorganisms (GCM) 10K type strain sequencing project: providing services to taxonomists for standard genome sequencing and annotation.</title>
        <authorList>
            <consortium name="The Broad Institute Genomics Platform"/>
            <consortium name="The Broad Institute Genome Sequencing Center for Infectious Disease"/>
            <person name="Wu L."/>
            <person name="Ma J."/>
        </authorList>
    </citation>
    <scope>NUCLEOTIDE SEQUENCE [LARGE SCALE GENOMIC DNA]</scope>
    <source>
        <strain evidence="8">CCUG 61485</strain>
    </source>
</reference>
<keyword evidence="3 5" id="KW-0378">Hydrolase</keyword>